<feature type="compositionally biased region" description="Low complexity" evidence="6">
    <location>
        <begin position="122"/>
        <end position="140"/>
    </location>
</feature>
<name>A0A6J6NST8_9ZZZZ</name>
<feature type="compositionally biased region" description="Basic residues" evidence="6">
    <location>
        <begin position="141"/>
        <end position="154"/>
    </location>
</feature>
<evidence type="ECO:0000313" key="7">
    <source>
        <dbReference type="EMBL" id="CAB4687323.1"/>
    </source>
</evidence>
<dbReference type="InterPro" id="IPR005727">
    <property type="entry name" value="Ribosomal_uL22_bac/chlpt-type"/>
</dbReference>
<keyword evidence="3" id="KW-0694">RNA-binding</keyword>
<evidence type="ECO:0000256" key="2">
    <source>
        <dbReference type="ARBA" id="ARBA00022730"/>
    </source>
</evidence>
<reference evidence="7" key="1">
    <citation type="submission" date="2020-05" db="EMBL/GenBank/DDBJ databases">
        <authorList>
            <person name="Chiriac C."/>
            <person name="Salcher M."/>
            <person name="Ghai R."/>
            <person name="Kavagutti S V."/>
        </authorList>
    </citation>
    <scope>NUCLEOTIDE SEQUENCE</scope>
</reference>
<dbReference type="NCBIfam" id="TIGR01044">
    <property type="entry name" value="rplV_bact"/>
    <property type="match status" value="1"/>
</dbReference>
<dbReference type="InterPro" id="IPR036394">
    <property type="entry name" value="Ribosomal_uL22_sf"/>
</dbReference>
<dbReference type="InterPro" id="IPR001063">
    <property type="entry name" value="Ribosomal_uL22"/>
</dbReference>
<evidence type="ECO:0000256" key="5">
    <source>
        <dbReference type="ARBA" id="ARBA00023274"/>
    </source>
</evidence>
<evidence type="ECO:0000256" key="3">
    <source>
        <dbReference type="ARBA" id="ARBA00022884"/>
    </source>
</evidence>
<keyword evidence="4" id="KW-0689">Ribosomal protein</keyword>
<dbReference type="PROSITE" id="PS00464">
    <property type="entry name" value="RIBOSOMAL_L22"/>
    <property type="match status" value="1"/>
</dbReference>
<dbReference type="AlphaFoldDB" id="A0A6J6NST8"/>
<protein>
    <submittedName>
        <fullName evidence="7">Unannotated protein</fullName>
    </submittedName>
</protein>
<dbReference type="GO" id="GO:0006412">
    <property type="term" value="P:translation"/>
    <property type="evidence" value="ECO:0007669"/>
    <property type="project" value="InterPro"/>
</dbReference>
<evidence type="ECO:0000256" key="1">
    <source>
        <dbReference type="ARBA" id="ARBA00009451"/>
    </source>
</evidence>
<dbReference type="CDD" id="cd00336">
    <property type="entry name" value="Ribosomal_L22"/>
    <property type="match status" value="1"/>
</dbReference>
<keyword evidence="2" id="KW-0699">rRNA-binding</keyword>
<accession>A0A6J6NST8</accession>
<dbReference type="GO" id="GO:0022625">
    <property type="term" value="C:cytosolic large ribosomal subunit"/>
    <property type="evidence" value="ECO:0007669"/>
    <property type="project" value="TreeGrafter"/>
</dbReference>
<evidence type="ECO:0000256" key="4">
    <source>
        <dbReference type="ARBA" id="ARBA00022980"/>
    </source>
</evidence>
<sequence length="154" mass="16379">MSAAPQTVRAHAKYVRSSAQKSRLVVDLIRGRSVPEARTILAFSTRAVSRDIDKVLRSAVANAETNLGWNGDDLVVQAAFVDEGPTLKRWSPRARGRVNQILKRTSHITILVAQADGVPVKPAAAAAPATTSKKADGGASKAKKSTKKKKEAVA</sequence>
<evidence type="ECO:0000256" key="6">
    <source>
        <dbReference type="SAM" id="MobiDB-lite"/>
    </source>
</evidence>
<dbReference type="HAMAP" id="MF_01331_B">
    <property type="entry name" value="Ribosomal_uL22_B"/>
    <property type="match status" value="1"/>
</dbReference>
<dbReference type="Pfam" id="PF00237">
    <property type="entry name" value="Ribosomal_L22"/>
    <property type="match status" value="1"/>
</dbReference>
<dbReference type="SUPFAM" id="SSF54843">
    <property type="entry name" value="Ribosomal protein L22"/>
    <property type="match status" value="1"/>
</dbReference>
<dbReference type="PANTHER" id="PTHR13501:SF8">
    <property type="entry name" value="LARGE RIBOSOMAL SUBUNIT PROTEIN UL22M"/>
    <property type="match status" value="1"/>
</dbReference>
<proteinExistence type="inferred from homology"/>
<comment type="similarity">
    <text evidence="1">Belongs to the universal ribosomal protein uL22 family.</text>
</comment>
<keyword evidence="5" id="KW-0687">Ribonucleoprotein</keyword>
<organism evidence="7">
    <name type="scientific">freshwater metagenome</name>
    <dbReference type="NCBI Taxonomy" id="449393"/>
    <lineage>
        <taxon>unclassified sequences</taxon>
        <taxon>metagenomes</taxon>
        <taxon>ecological metagenomes</taxon>
    </lineage>
</organism>
<gene>
    <name evidence="7" type="ORF">UFOPK2399_00448</name>
</gene>
<dbReference type="Gene3D" id="3.90.470.10">
    <property type="entry name" value="Ribosomal protein L22/L17"/>
    <property type="match status" value="1"/>
</dbReference>
<dbReference type="GO" id="GO:0019843">
    <property type="term" value="F:rRNA binding"/>
    <property type="evidence" value="ECO:0007669"/>
    <property type="project" value="UniProtKB-KW"/>
</dbReference>
<dbReference type="InterPro" id="IPR018260">
    <property type="entry name" value="Ribosomal_uL22_CS"/>
</dbReference>
<feature type="region of interest" description="Disordered" evidence="6">
    <location>
        <begin position="122"/>
        <end position="154"/>
    </location>
</feature>
<dbReference type="GO" id="GO:0003735">
    <property type="term" value="F:structural constituent of ribosome"/>
    <property type="evidence" value="ECO:0007669"/>
    <property type="project" value="InterPro"/>
</dbReference>
<dbReference type="PANTHER" id="PTHR13501">
    <property type="entry name" value="CHLOROPLAST 50S RIBOSOMAL PROTEIN L22-RELATED"/>
    <property type="match status" value="1"/>
</dbReference>
<dbReference type="InterPro" id="IPR047867">
    <property type="entry name" value="Ribosomal_uL22_bac/org-type"/>
</dbReference>
<dbReference type="EMBL" id="CAEZXP010000001">
    <property type="protein sequence ID" value="CAB4687323.1"/>
    <property type="molecule type" value="Genomic_DNA"/>
</dbReference>